<dbReference type="GO" id="GO:0008168">
    <property type="term" value="F:methyltransferase activity"/>
    <property type="evidence" value="ECO:0007669"/>
    <property type="project" value="UniProtKB-KW"/>
</dbReference>
<keyword evidence="3" id="KW-0808">Transferase</keyword>
<keyword evidence="4" id="KW-1185">Reference proteome</keyword>
<dbReference type="InterPro" id="IPR013217">
    <property type="entry name" value="Methyltransf_12"/>
</dbReference>
<dbReference type="InterPro" id="IPR029063">
    <property type="entry name" value="SAM-dependent_MTases_sf"/>
</dbReference>
<dbReference type="PANTHER" id="PTHR43591">
    <property type="entry name" value="METHYLTRANSFERASE"/>
    <property type="match status" value="1"/>
</dbReference>
<reference evidence="4" key="1">
    <citation type="submission" date="2018-07" db="EMBL/GenBank/DDBJ databases">
        <title>Streptacidiphilus bronchialis DSM 106435 chromosome.</title>
        <authorList>
            <person name="Batra D."/>
            <person name="Gulvik C.A."/>
        </authorList>
    </citation>
    <scope>NUCLEOTIDE SEQUENCE [LARGE SCALE GENOMIC DNA]</scope>
    <source>
        <strain evidence="4">DSM 106435</strain>
    </source>
</reference>
<dbReference type="CDD" id="cd02440">
    <property type="entry name" value="AdoMet_MTases"/>
    <property type="match status" value="1"/>
</dbReference>
<accession>A0A345T4M8</accession>
<keyword evidence="3" id="KW-0489">Methyltransferase</keyword>
<dbReference type="AlphaFoldDB" id="A0A345T4M8"/>
<organism evidence="3 4">
    <name type="scientific">Peterkaempfera bronchialis</name>
    <dbReference type="NCBI Taxonomy" id="2126346"/>
    <lineage>
        <taxon>Bacteria</taxon>
        <taxon>Bacillati</taxon>
        <taxon>Actinomycetota</taxon>
        <taxon>Actinomycetes</taxon>
        <taxon>Kitasatosporales</taxon>
        <taxon>Streptomycetaceae</taxon>
        <taxon>Peterkaempfera</taxon>
    </lineage>
</organism>
<dbReference type="KEGG" id="stri:C7M71_029690"/>
<evidence type="ECO:0000313" key="3">
    <source>
        <dbReference type="EMBL" id="AXI80933.1"/>
    </source>
</evidence>
<evidence type="ECO:0000256" key="1">
    <source>
        <dbReference type="SAM" id="MobiDB-lite"/>
    </source>
</evidence>
<dbReference type="SUPFAM" id="SSF53335">
    <property type="entry name" value="S-adenosyl-L-methionine-dependent methyltransferases"/>
    <property type="match status" value="1"/>
</dbReference>
<dbReference type="EMBL" id="CP031264">
    <property type="protein sequence ID" value="AXI80933.1"/>
    <property type="molecule type" value="Genomic_DNA"/>
</dbReference>
<name>A0A345T4M8_9ACTN</name>
<protein>
    <submittedName>
        <fullName evidence="3">Class I SAM-dependent methyltransferase</fullName>
    </submittedName>
</protein>
<dbReference type="RefSeq" id="WP_111490260.1">
    <property type="nucleotide sequence ID" value="NZ_CP031264.1"/>
</dbReference>
<feature type="region of interest" description="Disordered" evidence="1">
    <location>
        <begin position="1"/>
        <end position="26"/>
    </location>
</feature>
<proteinExistence type="predicted"/>
<feature type="domain" description="Methyltransferase type 12" evidence="2">
    <location>
        <begin position="70"/>
        <end position="167"/>
    </location>
</feature>
<dbReference type="OrthoDB" id="3382693at2"/>
<gene>
    <name evidence="3" type="ORF">C7M71_029690</name>
</gene>
<dbReference type="GO" id="GO:0032259">
    <property type="term" value="P:methylation"/>
    <property type="evidence" value="ECO:0007669"/>
    <property type="project" value="UniProtKB-KW"/>
</dbReference>
<sequence length="310" mass="33367">MEETVHQPHAHTHDHTHTHSHGSDHDWEALGDQLEREAELHIPAVTEAAHWLRDLLGLDGGGQTRVSRVLDVGSGPGVAACLLAAAFPDAEVVAVDQAPGLLERVRTRAAGLHLADRVATLRTDLPSGFDSLGSADLIWSGNAIHHLGDQQAALAALAASLRPGGLLAVAERGLPPRFLPRDIGIGRPGLQARLDAANEELFGTMRAQLPGSTETVEDWPAMLARAGLMPSGTRTFLTDLPAPLGRPAREYLYAQLSRLRDRLGDRLDREDRETLDLLVDGDARTGIRSRPDAFYLTAITVHTARAPRPA</sequence>
<dbReference type="Proteomes" id="UP000249340">
    <property type="component" value="Chromosome"/>
</dbReference>
<evidence type="ECO:0000313" key="4">
    <source>
        <dbReference type="Proteomes" id="UP000249340"/>
    </source>
</evidence>
<evidence type="ECO:0000259" key="2">
    <source>
        <dbReference type="Pfam" id="PF08242"/>
    </source>
</evidence>
<dbReference type="Gene3D" id="3.40.50.150">
    <property type="entry name" value="Vaccinia Virus protein VP39"/>
    <property type="match status" value="1"/>
</dbReference>
<dbReference type="Pfam" id="PF08242">
    <property type="entry name" value="Methyltransf_12"/>
    <property type="match status" value="1"/>
</dbReference>